<evidence type="ECO:0000256" key="8">
    <source>
        <dbReference type="ARBA" id="ARBA00022842"/>
    </source>
</evidence>
<evidence type="ECO:0000256" key="5">
    <source>
        <dbReference type="ARBA" id="ARBA00022723"/>
    </source>
</evidence>
<dbReference type="Pfam" id="PF07478">
    <property type="entry name" value="Dala_Dala_lig_C"/>
    <property type="match status" value="1"/>
</dbReference>
<comment type="similarity">
    <text evidence="3">Belongs to the D-alanine--D-alanine ligase family.</text>
</comment>
<evidence type="ECO:0000256" key="4">
    <source>
        <dbReference type="ARBA" id="ARBA00022598"/>
    </source>
</evidence>
<keyword evidence="5" id="KW-0479">Metal-binding</keyword>
<dbReference type="InterPro" id="IPR005905">
    <property type="entry name" value="D_ala_D_ala"/>
</dbReference>
<dbReference type="HAMAP" id="MF_00047">
    <property type="entry name" value="Dala_Dala_lig"/>
    <property type="match status" value="1"/>
</dbReference>
<comment type="cofactor">
    <cofactor evidence="2">
        <name>Mg(2+)</name>
        <dbReference type="ChEBI" id="CHEBI:18420"/>
    </cofactor>
</comment>
<evidence type="ECO:0000259" key="13">
    <source>
        <dbReference type="PROSITE" id="PS50975"/>
    </source>
</evidence>
<dbReference type="GO" id="GO:0046872">
    <property type="term" value="F:metal ion binding"/>
    <property type="evidence" value="ECO:0007669"/>
    <property type="project" value="UniProtKB-KW"/>
</dbReference>
<dbReference type="InterPro" id="IPR011095">
    <property type="entry name" value="Dala_Dala_lig_C"/>
</dbReference>
<dbReference type="InterPro" id="IPR000291">
    <property type="entry name" value="D-Ala_lig_Van_CS"/>
</dbReference>
<evidence type="ECO:0000256" key="9">
    <source>
        <dbReference type="ARBA" id="ARBA00022960"/>
    </source>
</evidence>
<protein>
    <submittedName>
        <fullName evidence="14">Unannotated protein</fullName>
    </submittedName>
</protein>
<keyword evidence="12" id="KW-0961">Cell wall biogenesis/degradation</keyword>
<evidence type="ECO:0000256" key="10">
    <source>
        <dbReference type="ARBA" id="ARBA00022984"/>
    </source>
</evidence>
<gene>
    <name evidence="14" type="ORF">UFOPK1704_00358</name>
</gene>
<dbReference type="NCBIfam" id="NF002378">
    <property type="entry name" value="PRK01372.1"/>
    <property type="match status" value="1"/>
</dbReference>
<evidence type="ECO:0000256" key="7">
    <source>
        <dbReference type="ARBA" id="ARBA00022840"/>
    </source>
</evidence>
<dbReference type="GO" id="GO:0005829">
    <property type="term" value="C:cytosol"/>
    <property type="evidence" value="ECO:0007669"/>
    <property type="project" value="TreeGrafter"/>
</dbReference>
<keyword evidence="11" id="KW-0464">Manganese</keyword>
<feature type="domain" description="ATP-grasp" evidence="13">
    <location>
        <begin position="141"/>
        <end position="344"/>
    </location>
</feature>
<accession>A0A6J6DZP5</accession>
<name>A0A6J6DZP5_9ZZZZ</name>
<evidence type="ECO:0000256" key="3">
    <source>
        <dbReference type="ARBA" id="ARBA00010871"/>
    </source>
</evidence>
<reference evidence="14" key="1">
    <citation type="submission" date="2020-05" db="EMBL/GenBank/DDBJ databases">
        <authorList>
            <person name="Chiriac C."/>
            <person name="Salcher M."/>
            <person name="Ghai R."/>
            <person name="Kavagutti S V."/>
        </authorList>
    </citation>
    <scope>NUCLEOTIDE SEQUENCE</scope>
</reference>
<keyword evidence="6" id="KW-0547">Nucleotide-binding</keyword>
<dbReference type="NCBIfam" id="NF002528">
    <property type="entry name" value="PRK01966.1-4"/>
    <property type="match status" value="1"/>
</dbReference>
<evidence type="ECO:0000256" key="1">
    <source>
        <dbReference type="ARBA" id="ARBA00001936"/>
    </source>
</evidence>
<keyword evidence="10" id="KW-0573">Peptidoglycan synthesis</keyword>
<dbReference type="PROSITE" id="PS00843">
    <property type="entry name" value="DALA_DALA_LIGASE_1"/>
    <property type="match status" value="1"/>
</dbReference>
<dbReference type="Pfam" id="PF01820">
    <property type="entry name" value="Dala_Dala_lig_N"/>
    <property type="match status" value="1"/>
</dbReference>
<dbReference type="InterPro" id="IPR011127">
    <property type="entry name" value="Dala_Dala_lig_N"/>
</dbReference>
<organism evidence="14">
    <name type="scientific">freshwater metagenome</name>
    <dbReference type="NCBI Taxonomy" id="449393"/>
    <lineage>
        <taxon>unclassified sequences</taxon>
        <taxon>metagenomes</taxon>
        <taxon>ecological metagenomes</taxon>
    </lineage>
</organism>
<keyword evidence="4" id="KW-0436">Ligase</keyword>
<dbReference type="PANTHER" id="PTHR23132">
    <property type="entry name" value="D-ALANINE--D-ALANINE LIGASE"/>
    <property type="match status" value="1"/>
</dbReference>
<keyword evidence="8" id="KW-0460">Magnesium</keyword>
<keyword evidence="9" id="KW-0133">Cell shape</keyword>
<keyword evidence="7" id="KW-0067">ATP-binding</keyword>
<dbReference type="SUPFAM" id="SSF56059">
    <property type="entry name" value="Glutathione synthetase ATP-binding domain-like"/>
    <property type="match status" value="1"/>
</dbReference>
<dbReference type="PROSITE" id="PS50975">
    <property type="entry name" value="ATP_GRASP"/>
    <property type="match status" value="1"/>
</dbReference>
<dbReference type="FunFam" id="3.30.470.20:FF:000008">
    <property type="entry name" value="D-alanine--D-alanine ligase"/>
    <property type="match status" value="1"/>
</dbReference>
<dbReference type="InterPro" id="IPR016185">
    <property type="entry name" value="PreATP-grasp_dom_sf"/>
</dbReference>
<dbReference type="SUPFAM" id="SSF52440">
    <property type="entry name" value="PreATP-grasp domain"/>
    <property type="match status" value="1"/>
</dbReference>
<dbReference type="InterPro" id="IPR011761">
    <property type="entry name" value="ATP-grasp"/>
</dbReference>
<dbReference type="Gene3D" id="3.30.470.20">
    <property type="entry name" value="ATP-grasp fold, B domain"/>
    <property type="match status" value="1"/>
</dbReference>
<evidence type="ECO:0000256" key="11">
    <source>
        <dbReference type="ARBA" id="ARBA00023211"/>
    </source>
</evidence>
<dbReference type="GO" id="GO:0071555">
    <property type="term" value="P:cell wall organization"/>
    <property type="evidence" value="ECO:0007669"/>
    <property type="project" value="UniProtKB-KW"/>
</dbReference>
<dbReference type="GO" id="GO:0005524">
    <property type="term" value="F:ATP binding"/>
    <property type="evidence" value="ECO:0007669"/>
    <property type="project" value="UniProtKB-KW"/>
</dbReference>
<dbReference type="AlphaFoldDB" id="A0A6J6DZP5"/>
<dbReference type="PANTHER" id="PTHR23132:SF25">
    <property type="entry name" value="D-ALANINE--D-ALANINE LIGASE A"/>
    <property type="match status" value="1"/>
</dbReference>
<evidence type="ECO:0000256" key="12">
    <source>
        <dbReference type="ARBA" id="ARBA00023316"/>
    </source>
</evidence>
<dbReference type="GO" id="GO:0009252">
    <property type="term" value="P:peptidoglycan biosynthetic process"/>
    <property type="evidence" value="ECO:0007669"/>
    <property type="project" value="UniProtKB-KW"/>
</dbReference>
<evidence type="ECO:0000256" key="2">
    <source>
        <dbReference type="ARBA" id="ARBA00001946"/>
    </source>
</evidence>
<dbReference type="EMBL" id="CAEZTQ010000049">
    <property type="protein sequence ID" value="CAB4569557.1"/>
    <property type="molecule type" value="Genomic_DNA"/>
</dbReference>
<proteinExistence type="inferred from homology"/>
<comment type="cofactor">
    <cofactor evidence="1">
        <name>Mn(2+)</name>
        <dbReference type="ChEBI" id="CHEBI:29035"/>
    </cofactor>
</comment>
<dbReference type="Gene3D" id="3.40.50.20">
    <property type="match status" value="1"/>
</dbReference>
<dbReference type="NCBIfam" id="TIGR01205">
    <property type="entry name" value="D_ala_D_alaTIGR"/>
    <property type="match status" value="1"/>
</dbReference>
<evidence type="ECO:0000256" key="6">
    <source>
        <dbReference type="ARBA" id="ARBA00022741"/>
    </source>
</evidence>
<sequence>MDTAPPQTTLVVIFGGQSAEHDVSCVTAAHVLRAANPQNYTTVAIGISTDGKWHRPALAQLPHGGIDPSAIPDRLVAAGEDTSPDVLHQYDPSQRVVIFPLIHGPLGEDGTLQGLLEMMNLPYVGSGVLACAVAMDKAMAKTVFAQSGIPQVRYEVLREDSVSDSTLARVAESLGYPMFVKPANMGSSVGVSKVTHSDELRVAALHAALYDEWILFEEAVVGRELEVAVLGNRSPRASVVGEIEPGHDFYDYEDKYVTDSASLHIPARLTADESHQLQQLALDAYSSLRCEGLARVDFFYEENGRGFLLNEINTIPGFTPISMYPKLWAASGMEYPELIDELVLLAQERHGRQKRFTQR</sequence>
<dbReference type="GO" id="GO:0008360">
    <property type="term" value="P:regulation of cell shape"/>
    <property type="evidence" value="ECO:0007669"/>
    <property type="project" value="UniProtKB-KW"/>
</dbReference>
<dbReference type="Gene3D" id="3.30.1490.20">
    <property type="entry name" value="ATP-grasp fold, A domain"/>
    <property type="match status" value="1"/>
</dbReference>
<dbReference type="PROSITE" id="PS00844">
    <property type="entry name" value="DALA_DALA_LIGASE_2"/>
    <property type="match status" value="1"/>
</dbReference>
<dbReference type="InterPro" id="IPR013815">
    <property type="entry name" value="ATP_grasp_subdomain_1"/>
</dbReference>
<evidence type="ECO:0000313" key="14">
    <source>
        <dbReference type="EMBL" id="CAB4569557.1"/>
    </source>
</evidence>
<dbReference type="PIRSF" id="PIRSF039102">
    <property type="entry name" value="Ddl/VanB"/>
    <property type="match status" value="1"/>
</dbReference>
<dbReference type="GO" id="GO:0008716">
    <property type="term" value="F:D-alanine-D-alanine ligase activity"/>
    <property type="evidence" value="ECO:0007669"/>
    <property type="project" value="InterPro"/>
</dbReference>